<feature type="non-terminal residue" evidence="2">
    <location>
        <position position="1"/>
    </location>
</feature>
<protein>
    <submittedName>
        <fullName evidence="2">Uncharacterized protein</fullName>
    </submittedName>
</protein>
<gene>
    <name evidence="2" type="ORF">EZS28_052641</name>
</gene>
<dbReference type="EMBL" id="SNRW01041152">
    <property type="protein sequence ID" value="KAA6339082.1"/>
    <property type="molecule type" value="Genomic_DNA"/>
</dbReference>
<dbReference type="AlphaFoldDB" id="A0A5J4S076"/>
<organism evidence="2 3">
    <name type="scientific">Streblomastix strix</name>
    <dbReference type="NCBI Taxonomy" id="222440"/>
    <lineage>
        <taxon>Eukaryota</taxon>
        <taxon>Metamonada</taxon>
        <taxon>Preaxostyla</taxon>
        <taxon>Oxymonadida</taxon>
        <taxon>Streblomastigidae</taxon>
        <taxon>Streblomastix</taxon>
    </lineage>
</organism>
<feature type="compositionally biased region" description="Basic and acidic residues" evidence="1">
    <location>
        <begin position="9"/>
        <end position="23"/>
    </location>
</feature>
<name>A0A5J4S076_9EUKA</name>
<reference evidence="2 3" key="1">
    <citation type="submission" date="2019-03" db="EMBL/GenBank/DDBJ databases">
        <title>Single cell metagenomics reveals metabolic interactions within the superorganism composed of flagellate Streblomastix strix and complex community of Bacteroidetes bacteria on its surface.</title>
        <authorList>
            <person name="Treitli S.C."/>
            <person name="Kolisko M."/>
            <person name="Husnik F."/>
            <person name="Keeling P."/>
            <person name="Hampl V."/>
        </authorList>
    </citation>
    <scope>NUCLEOTIDE SEQUENCE [LARGE SCALE GENOMIC DNA]</scope>
    <source>
        <strain evidence="2">ST1C</strain>
    </source>
</reference>
<dbReference type="Proteomes" id="UP000324800">
    <property type="component" value="Unassembled WGS sequence"/>
</dbReference>
<evidence type="ECO:0000256" key="1">
    <source>
        <dbReference type="SAM" id="MobiDB-lite"/>
    </source>
</evidence>
<feature type="region of interest" description="Disordered" evidence="1">
    <location>
        <begin position="1"/>
        <end position="31"/>
    </location>
</feature>
<proteinExistence type="predicted"/>
<sequence length="31" mass="3615">PSEMVELYIPDKETQWNMEKDSGCEQVEQGN</sequence>
<comment type="caution">
    <text evidence="2">The sequence shown here is derived from an EMBL/GenBank/DDBJ whole genome shotgun (WGS) entry which is preliminary data.</text>
</comment>
<evidence type="ECO:0000313" key="2">
    <source>
        <dbReference type="EMBL" id="KAA6339082.1"/>
    </source>
</evidence>
<evidence type="ECO:0000313" key="3">
    <source>
        <dbReference type="Proteomes" id="UP000324800"/>
    </source>
</evidence>
<accession>A0A5J4S076</accession>